<dbReference type="InterPro" id="IPR036388">
    <property type="entry name" value="WH-like_DNA-bd_sf"/>
</dbReference>
<dbReference type="InterPro" id="IPR000847">
    <property type="entry name" value="LysR_HTH_N"/>
</dbReference>
<dbReference type="EMBL" id="SMFY01000001">
    <property type="protein sequence ID" value="TCK30388.1"/>
    <property type="molecule type" value="Genomic_DNA"/>
</dbReference>
<dbReference type="AlphaFoldDB" id="A0A4R1I632"/>
<keyword evidence="2" id="KW-0805">Transcription regulation</keyword>
<gene>
    <name evidence="6" type="ORF">EV667_0476</name>
</gene>
<dbReference type="SUPFAM" id="SSF53850">
    <property type="entry name" value="Periplasmic binding protein-like II"/>
    <property type="match status" value="1"/>
</dbReference>
<evidence type="ECO:0000313" key="6">
    <source>
        <dbReference type="EMBL" id="TCK30388.1"/>
    </source>
</evidence>
<comment type="similarity">
    <text evidence="1">Belongs to the LysR transcriptional regulatory family.</text>
</comment>
<dbReference type="InterPro" id="IPR036390">
    <property type="entry name" value="WH_DNA-bd_sf"/>
</dbReference>
<keyword evidence="3" id="KW-0238">DNA-binding</keyword>
<evidence type="ECO:0000256" key="3">
    <source>
        <dbReference type="ARBA" id="ARBA00023125"/>
    </source>
</evidence>
<organism evidence="6 7">
    <name type="scientific">Ancylobacter aquaticus</name>
    <dbReference type="NCBI Taxonomy" id="100"/>
    <lineage>
        <taxon>Bacteria</taxon>
        <taxon>Pseudomonadati</taxon>
        <taxon>Pseudomonadota</taxon>
        <taxon>Alphaproteobacteria</taxon>
        <taxon>Hyphomicrobiales</taxon>
        <taxon>Xanthobacteraceae</taxon>
        <taxon>Ancylobacter</taxon>
    </lineage>
</organism>
<dbReference type="Gene3D" id="1.10.10.10">
    <property type="entry name" value="Winged helix-like DNA-binding domain superfamily/Winged helix DNA-binding domain"/>
    <property type="match status" value="1"/>
</dbReference>
<dbReference type="SUPFAM" id="SSF46785">
    <property type="entry name" value="Winged helix' DNA-binding domain"/>
    <property type="match status" value="1"/>
</dbReference>
<feature type="domain" description="HTH lysR-type" evidence="5">
    <location>
        <begin position="5"/>
        <end position="62"/>
    </location>
</feature>
<dbReference type="PANTHER" id="PTHR30537">
    <property type="entry name" value="HTH-TYPE TRANSCRIPTIONAL REGULATOR"/>
    <property type="match status" value="1"/>
</dbReference>
<evidence type="ECO:0000313" key="7">
    <source>
        <dbReference type="Proteomes" id="UP000295030"/>
    </source>
</evidence>
<evidence type="ECO:0000256" key="4">
    <source>
        <dbReference type="ARBA" id="ARBA00023163"/>
    </source>
</evidence>
<proteinExistence type="inferred from homology"/>
<protein>
    <submittedName>
        <fullName evidence="6">LysR family transcriptional regulator</fullName>
    </submittedName>
</protein>
<comment type="caution">
    <text evidence="6">The sequence shown here is derived from an EMBL/GenBank/DDBJ whole genome shotgun (WGS) entry which is preliminary data.</text>
</comment>
<reference evidence="6 7" key="1">
    <citation type="submission" date="2019-03" db="EMBL/GenBank/DDBJ databases">
        <title>Genomic Encyclopedia of Type Strains, Phase IV (KMG-IV): sequencing the most valuable type-strain genomes for metagenomic binning, comparative biology and taxonomic classification.</title>
        <authorList>
            <person name="Goeker M."/>
        </authorList>
    </citation>
    <scope>NUCLEOTIDE SEQUENCE [LARGE SCALE GENOMIC DNA]</scope>
    <source>
        <strain evidence="6 7">DSM 101</strain>
    </source>
</reference>
<dbReference type="Pfam" id="PF03466">
    <property type="entry name" value="LysR_substrate"/>
    <property type="match status" value="1"/>
</dbReference>
<dbReference type="GO" id="GO:0003700">
    <property type="term" value="F:DNA-binding transcription factor activity"/>
    <property type="evidence" value="ECO:0007669"/>
    <property type="project" value="InterPro"/>
</dbReference>
<dbReference type="OrthoDB" id="9787460at2"/>
<sequence length="299" mass="32714">MSTTPNWEHLRALLAVARTGTLSGAAARLGVKHSTVGRHLTALEEATQTKIVDRSPTGITLTAAGARLVEAAEAVENQILLAQEEIGGRDLSAGGTVRVGAPDGVGTFFLARHLKPLLDTYPNLTVQLVAMPRLFNLTKREADLTIVLAIPTQGRLAIRKLTDYTLGLYGSVDYLAANPLIVEPNDLRRHRFIDYIDDLIFTAELDYLDEAARGARAAFQSSNIIAQMNAARAGAGLAVLPHFLGAQFPELTLVLPDTVRLTRSWWLVVHETQRDIARVRIVMDYISGLFHAHRDHFNA</sequence>
<dbReference type="Pfam" id="PF00126">
    <property type="entry name" value="HTH_1"/>
    <property type="match status" value="1"/>
</dbReference>
<dbReference type="Proteomes" id="UP000295030">
    <property type="component" value="Unassembled WGS sequence"/>
</dbReference>
<dbReference type="InterPro" id="IPR058163">
    <property type="entry name" value="LysR-type_TF_proteobact-type"/>
</dbReference>
<accession>A0A4R1I632</accession>
<dbReference type="GO" id="GO:0006351">
    <property type="term" value="P:DNA-templated transcription"/>
    <property type="evidence" value="ECO:0007669"/>
    <property type="project" value="TreeGrafter"/>
</dbReference>
<dbReference type="GO" id="GO:0043565">
    <property type="term" value="F:sequence-specific DNA binding"/>
    <property type="evidence" value="ECO:0007669"/>
    <property type="project" value="TreeGrafter"/>
</dbReference>
<evidence type="ECO:0000259" key="5">
    <source>
        <dbReference type="PROSITE" id="PS50931"/>
    </source>
</evidence>
<name>A0A4R1I632_ANCAQ</name>
<keyword evidence="4" id="KW-0804">Transcription</keyword>
<evidence type="ECO:0000256" key="1">
    <source>
        <dbReference type="ARBA" id="ARBA00009437"/>
    </source>
</evidence>
<dbReference type="InterPro" id="IPR005119">
    <property type="entry name" value="LysR_subst-bd"/>
</dbReference>
<dbReference type="RefSeq" id="WP_131833724.1">
    <property type="nucleotide sequence ID" value="NZ_SMFY01000001.1"/>
</dbReference>
<keyword evidence="7" id="KW-1185">Reference proteome</keyword>
<evidence type="ECO:0000256" key="2">
    <source>
        <dbReference type="ARBA" id="ARBA00023015"/>
    </source>
</evidence>
<dbReference type="PROSITE" id="PS50931">
    <property type="entry name" value="HTH_LYSR"/>
    <property type="match status" value="1"/>
</dbReference>
<dbReference type="Gene3D" id="3.40.190.290">
    <property type="match status" value="1"/>
</dbReference>
<dbReference type="PANTHER" id="PTHR30537:SF3">
    <property type="entry name" value="TRANSCRIPTIONAL REGULATORY PROTEIN"/>
    <property type="match status" value="1"/>
</dbReference>